<evidence type="ECO:0000256" key="2">
    <source>
        <dbReference type="ARBA" id="ARBA00060888"/>
    </source>
</evidence>
<dbReference type="Pfam" id="PF13549">
    <property type="entry name" value="ATP-grasp_5"/>
    <property type="match status" value="1"/>
</dbReference>
<dbReference type="InterPro" id="IPR003781">
    <property type="entry name" value="CoA-bd"/>
</dbReference>
<comment type="similarity">
    <text evidence="2">In the N-terminal section; belongs to the acetate CoA ligase alpha subunit family.</text>
</comment>
<dbReference type="Pfam" id="PF13607">
    <property type="entry name" value="Succ_CoA_lig"/>
    <property type="match status" value="1"/>
</dbReference>
<dbReference type="GO" id="GO:0006099">
    <property type="term" value="P:tricarboxylic acid cycle"/>
    <property type="evidence" value="ECO:0007669"/>
    <property type="project" value="UniProtKB-KW"/>
</dbReference>
<evidence type="ECO:0000256" key="3">
    <source>
        <dbReference type="PROSITE-ProRule" id="PRU00409"/>
    </source>
</evidence>
<dbReference type="InterPro" id="IPR013815">
    <property type="entry name" value="ATP_grasp_subdomain_1"/>
</dbReference>
<gene>
    <name evidence="5" type="ORF">C4N9_00210</name>
</gene>
<dbReference type="Gene3D" id="3.40.50.720">
    <property type="entry name" value="NAD(P)-binding Rossmann-like Domain"/>
    <property type="match status" value="1"/>
</dbReference>
<protein>
    <submittedName>
        <fullName evidence="5">CoA-binding protein</fullName>
    </submittedName>
</protein>
<comment type="caution">
    <text evidence="5">The sequence shown here is derived from an EMBL/GenBank/DDBJ whole genome shotgun (WGS) entry which is preliminary data.</text>
</comment>
<feature type="domain" description="ATP-grasp" evidence="4">
    <location>
        <begin position="491"/>
        <end position="527"/>
    </location>
</feature>
<proteinExistence type="inferred from homology"/>
<dbReference type="PANTHER" id="PTHR42793:SF1">
    <property type="entry name" value="PEPTIDYL-LYSINE N-ACETYLTRANSFERASE PATZ"/>
    <property type="match status" value="1"/>
</dbReference>
<keyword evidence="1" id="KW-0816">Tricarboxylic acid cycle</keyword>
<dbReference type="SUPFAM" id="SSF56059">
    <property type="entry name" value="Glutathione synthetase ATP-binding domain-like"/>
    <property type="match status" value="1"/>
</dbReference>
<organism evidence="5 6">
    <name type="scientific">Pararhodobacter marinus</name>
    <dbReference type="NCBI Taxonomy" id="2184063"/>
    <lineage>
        <taxon>Bacteria</taxon>
        <taxon>Pseudomonadati</taxon>
        <taxon>Pseudomonadota</taxon>
        <taxon>Alphaproteobacteria</taxon>
        <taxon>Rhodobacterales</taxon>
        <taxon>Paracoccaceae</taxon>
        <taxon>Pararhodobacter</taxon>
    </lineage>
</organism>
<name>A0A2U2CHY1_9RHOB</name>
<dbReference type="SMART" id="SM00881">
    <property type="entry name" value="CoA_binding"/>
    <property type="match status" value="1"/>
</dbReference>
<evidence type="ECO:0000259" key="4">
    <source>
        <dbReference type="PROSITE" id="PS50975"/>
    </source>
</evidence>
<keyword evidence="3" id="KW-0067">ATP-binding</keyword>
<dbReference type="InterPro" id="IPR032875">
    <property type="entry name" value="Succ_CoA_lig_flav_dom"/>
</dbReference>
<reference evidence="5 6" key="1">
    <citation type="submission" date="2018-05" db="EMBL/GenBank/DDBJ databases">
        <title>Pararhodobacter marina sp. nov., isolated from deep-sea water of the Indian Ocean.</title>
        <authorList>
            <person name="Lai Q.Sr."/>
            <person name="Liu X."/>
            <person name="Shao Z."/>
        </authorList>
    </citation>
    <scope>NUCLEOTIDE SEQUENCE [LARGE SCALE GENOMIC DNA]</scope>
    <source>
        <strain evidence="5 6">CIC4N-9</strain>
    </source>
</reference>
<dbReference type="Gene3D" id="3.30.470.20">
    <property type="entry name" value="ATP-grasp fold, B domain"/>
    <property type="match status" value="1"/>
</dbReference>
<dbReference type="InterPro" id="IPR016102">
    <property type="entry name" value="Succinyl-CoA_synth-like"/>
</dbReference>
<evidence type="ECO:0000313" key="5">
    <source>
        <dbReference type="EMBL" id="PWE31486.1"/>
    </source>
</evidence>
<evidence type="ECO:0000256" key="1">
    <source>
        <dbReference type="ARBA" id="ARBA00022532"/>
    </source>
</evidence>
<dbReference type="SUPFAM" id="SSF52210">
    <property type="entry name" value="Succinyl-CoA synthetase domains"/>
    <property type="match status" value="2"/>
</dbReference>
<accession>A0A2U2CHY1</accession>
<dbReference type="PROSITE" id="PS50975">
    <property type="entry name" value="ATP_GRASP"/>
    <property type="match status" value="1"/>
</dbReference>
<keyword evidence="3" id="KW-0547">Nucleotide-binding</keyword>
<dbReference type="FunFam" id="3.30.1490.20:FF:000020">
    <property type="entry name" value="Protein lysine acetyltransferase"/>
    <property type="match status" value="1"/>
</dbReference>
<dbReference type="InterPro" id="IPR011761">
    <property type="entry name" value="ATP-grasp"/>
</dbReference>
<keyword evidence="6" id="KW-1185">Reference proteome</keyword>
<dbReference type="GO" id="GO:0005524">
    <property type="term" value="F:ATP binding"/>
    <property type="evidence" value="ECO:0007669"/>
    <property type="project" value="UniProtKB-UniRule"/>
</dbReference>
<dbReference type="Pfam" id="PF13380">
    <property type="entry name" value="CoA_binding_2"/>
    <property type="match status" value="1"/>
</dbReference>
<dbReference type="AlphaFoldDB" id="A0A2U2CHY1"/>
<dbReference type="OrthoDB" id="9807426at2"/>
<dbReference type="SUPFAM" id="SSF51735">
    <property type="entry name" value="NAD(P)-binding Rossmann-fold domains"/>
    <property type="match status" value="1"/>
</dbReference>
<dbReference type="InterPro" id="IPR036291">
    <property type="entry name" value="NAD(P)-bd_dom_sf"/>
</dbReference>
<dbReference type="Gene3D" id="3.40.50.261">
    <property type="entry name" value="Succinyl-CoA synthetase domains"/>
    <property type="match status" value="2"/>
</dbReference>
<evidence type="ECO:0000313" key="6">
    <source>
        <dbReference type="Proteomes" id="UP000244940"/>
    </source>
</evidence>
<dbReference type="Proteomes" id="UP000244940">
    <property type="component" value="Unassembled WGS sequence"/>
</dbReference>
<sequence length="705" mass="72453">MENTVSGLERLFNPGSIAVIGASADLTKIRGRIMRALTDCATAARIYPISRSTDEILGLKTFASLAEVPEAVDLAIIVIGADKVIEALEDCAARGVGGALVFASGFAEGGNAHAEHRMAEIAAQSGMRILGPNTLGFYSDANGVAASFSPIITEWIRARGPAYRPCTEGVDIVCQSGGLGFALHVRALLERIPVRHVVTTGNEADLGAIEVADYLLSTGGSRGILMFVEGFKNVDALESLAEKAAAQGVPIIINKIGKSDAGQRAAISHTAHLTGSDAIYDAVFRRLGMIRVSTPEEMLAAAAALAKLPPARGRRVAVVTTSGGTGGWAADIVSGEGLEVPEPSPALRKRLDAIIPGYGSSANPIDVTAAVVEDGGAGLGAVLQEVEASGEFDAALVIVSFSAPGRVKGMRAVLAPLLAARRIPILFHSAGLPHPENLEALDEIGGLYQTLGAAGRGLRALAGYGAFLAAREQGRGPLVPAATVDPGAPPADLLKAYAIPTPPVGLATSADAAAALAEEMGFPVVLKIESPDIAHKTEAGGVFLNVADPEAARRGYATILANVAQAAPGARIDGVQVQKMAPAGIEMVVGMTRDADFGPVVMLGFGGVYVEILRDSAVLPLPVGRDEALGMIHSLKGIEILQGARGRPPVDLEALAGIVAGVSALVTQTGDRFAEIDLNPVILYPEGQGAMVVDTLFVDSNAGVR</sequence>
<dbReference type="PANTHER" id="PTHR42793">
    <property type="entry name" value="COA BINDING DOMAIN CONTAINING PROTEIN"/>
    <property type="match status" value="1"/>
</dbReference>
<dbReference type="Gene3D" id="3.30.1490.20">
    <property type="entry name" value="ATP-grasp fold, A domain"/>
    <property type="match status" value="1"/>
</dbReference>
<dbReference type="EMBL" id="QEYD01000001">
    <property type="protein sequence ID" value="PWE31486.1"/>
    <property type="molecule type" value="Genomic_DNA"/>
</dbReference>
<dbReference type="GO" id="GO:0046872">
    <property type="term" value="F:metal ion binding"/>
    <property type="evidence" value="ECO:0007669"/>
    <property type="project" value="InterPro"/>
</dbReference>